<dbReference type="Pfam" id="PF03807">
    <property type="entry name" value="F420_oxidored"/>
    <property type="match status" value="1"/>
</dbReference>
<sequence>MKIGIIGATGWLGSATGAKLLAKGVVAPCDLVLLNRSGARADYHGHSDVTWAMDVADLAGQSDVIILSVRPANWPGLGLRAPDKLLISFMAAVGLSALSASGARIVRAMPNAAIEIGASYSPWVAGPGVTGRDRDWVRTILSAIGTGDELATEDQIDLMTAVPGAGAAYPAFMAVAVSRWLTDRGIAPNVAWRATEGMICGGARLLEGRADQAACVLNTYRAYDGTTAAGVAAAEAHGFADCLHAALDAAVSRAQSMTS</sequence>
<dbReference type="EMBL" id="JBHLWQ010000004">
    <property type="protein sequence ID" value="MFC0198844.1"/>
    <property type="molecule type" value="Genomic_DNA"/>
</dbReference>
<dbReference type="InterPro" id="IPR028939">
    <property type="entry name" value="P5C_Rdtase_cat_N"/>
</dbReference>
<evidence type="ECO:0000256" key="3">
    <source>
        <dbReference type="ARBA" id="ARBA00023002"/>
    </source>
</evidence>
<keyword evidence="3" id="KW-0560">Oxidoreductase</keyword>
<feature type="domain" description="Pyrroline-5-carboxylate reductase catalytic N-terminal" evidence="4">
    <location>
        <begin position="2"/>
        <end position="91"/>
    </location>
</feature>
<dbReference type="PANTHER" id="PTHR11645">
    <property type="entry name" value="PYRROLINE-5-CARBOXYLATE REDUCTASE"/>
    <property type="match status" value="1"/>
</dbReference>
<comment type="caution">
    <text evidence="6">The sequence shown here is derived from an EMBL/GenBank/DDBJ whole genome shotgun (WGS) entry which is preliminary data.</text>
</comment>
<comment type="similarity">
    <text evidence="1">Belongs to the pyrroline-5-carboxylate reductase family.</text>
</comment>
<feature type="domain" description="Pyrroline-5-carboxylate reductase dimerisation" evidence="5">
    <location>
        <begin position="153"/>
        <end position="257"/>
    </location>
</feature>
<dbReference type="InterPro" id="IPR008927">
    <property type="entry name" value="6-PGluconate_DH-like_C_sf"/>
</dbReference>
<evidence type="ECO:0000313" key="7">
    <source>
        <dbReference type="Proteomes" id="UP001589795"/>
    </source>
</evidence>
<dbReference type="Gene3D" id="3.40.50.720">
    <property type="entry name" value="NAD(P)-binding Rossmann-like Domain"/>
    <property type="match status" value="1"/>
</dbReference>
<evidence type="ECO:0000259" key="4">
    <source>
        <dbReference type="Pfam" id="PF03807"/>
    </source>
</evidence>
<organism evidence="6 7">
    <name type="scientific">Paracoccus rhizosphaerae</name>
    <dbReference type="NCBI Taxonomy" id="1133347"/>
    <lineage>
        <taxon>Bacteria</taxon>
        <taxon>Pseudomonadati</taxon>
        <taxon>Pseudomonadota</taxon>
        <taxon>Alphaproteobacteria</taxon>
        <taxon>Rhodobacterales</taxon>
        <taxon>Paracoccaceae</taxon>
        <taxon>Paracoccus</taxon>
    </lineage>
</organism>
<keyword evidence="7" id="KW-1185">Reference proteome</keyword>
<proteinExistence type="inferred from homology"/>
<dbReference type="InterPro" id="IPR036291">
    <property type="entry name" value="NAD(P)-bd_dom_sf"/>
</dbReference>
<dbReference type="PANTHER" id="PTHR11645:SF0">
    <property type="entry name" value="PYRROLINE-5-CARBOXYLATE REDUCTASE 3"/>
    <property type="match status" value="1"/>
</dbReference>
<evidence type="ECO:0000259" key="5">
    <source>
        <dbReference type="Pfam" id="PF14748"/>
    </source>
</evidence>
<dbReference type="RefSeq" id="WP_265507342.1">
    <property type="nucleotide sequence ID" value="NZ_JAOTBE010000029.1"/>
</dbReference>
<dbReference type="PIRSF" id="PIRSF000193">
    <property type="entry name" value="Pyrrol-5-carb_rd"/>
    <property type="match status" value="1"/>
</dbReference>
<evidence type="ECO:0000256" key="1">
    <source>
        <dbReference type="ARBA" id="ARBA00005525"/>
    </source>
</evidence>
<gene>
    <name evidence="6" type="ORF">ACFFIZ_00355</name>
</gene>
<protein>
    <submittedName>
        <fullName evidence="6">Pyrroline-5-carboxylate reductase family protein</fullName>
    </submittedName>
</protein>
<dbReference type="SUPFAM" id="SSF48179">
    <property type="entry name" value="6-phosphogluconate dehydrogenase C-terminal domain-like"/>
    <property type="match status" value="1"/>
</dbReference>
<dbReference type="SUPFAM" id="SSF51735">
    <property type="entry name" value="NAD(P)-binding Rossmann-fold domains"/>
    <property type="match status" value="1"/>
</dbReference>
<dbReference type="InterPro" id="IPR000304">
    <property type="entry name" value="Pyrroline-COOH_reductase"/>
</dbReference>
<dbReference type="InterPro" id="IPR029036">
    <property type="entry name" value="P5CR_dimer"/>
</dbReference>
<evidence type="ECO:0000313" key="6">
    <source>
        <dbReference type="EMBL" id="MFC0198844.1"/>
    </source>
</evidence>
<dbReference type="Pfam" id="PF14748">
    <property type="entry name" value="P5CR_dimer"/>
    <property type="match status" value="1"/>
</dbReference>
<keyword evidence="2" id="KW-0521">NADP</keyword>
<reference evidence="6 7" key="1">
    <citation type="submission" date="2024-09" db="EMBL/GenBank/DDBJ databases">
        <authorList>
            <person name="Sun Q."/>
            <person name="Mori K."/>
        </authorList>
    </citation>
    <scope>NUCLEOTIDE SEQUENCE [LARGE SCALE GENOMIC DNA]</scope>
    <source>
        <strain evidence="6 7">CCM 7904</strain>
    </source>
</reference>
<accession>A0ABV6CDP5</accession>
<name>A0ABV6CDP5_9RHOB</name>
<evidence type="ECO:0000256" key="2">
    <source>
        <dbReference type="ARBA" id="ARBA00022857"/>
    </source>
</evidence>
<dbReference type="Proteomes" id="UP001589795">
    <property type="component" value="Unassembled WGS sequence"/>
</dbReference>
<dbReference type="Gene3D" id="1.10.3730.10">
    <property type="entry name" value="ProC C-terminal domain-like"/>
    <property type="match status" value="1"/>
</dbReference>